<organism evidence="1 2">
    <name type="scientific">Nepenthes gracilis</name>
    <name type="common">Slender pitcher plant</name>
    <dbReference type="NCBI Taxonomy" id="150966"/>
    <lineage>
        <taxon>Eukaryota</taxon>
        <taxon>Viridiplantae</taxon>
        <taxon>Streptophyta</taxon>
        <taxon>Embryophyta</taxon>
        <taxon>Tracheophyta</taxon>
        <taxon>Spermatophyta</taxon>
        <taxon>Magnoliopsida</taxon>
        <taxon>eudicotyledons</taxon>
        <taxon>Gunneridae</taxon>
        <taxon>Pentapetalae</taxon>
        <taxon>Caryophyllales</taxon>
        <taxon>Nepenthaceae</taxon>
        <taxon>Nepenthes</taxon>
    </lineage>
</organism>
<proteinExistence type="predicted"/>
<evidence type="ECO:0000313" key="2">
    <source>
        <dbReference type="Proteomes" id="UP001279734"/>
    </source>
</evidence>
<accession>A0AAD3SAU8</accession>
<dbReference type="EMBL" id="BSYO01000007">
    <property type="protein sequence ID" value="GMH07495.1"/>
    <property type="molecule type" value="Genomic_DNA"/>
</dbReference>
<protein>
    <submittedName>
        <fullName evidence="1">Uncharacterized protein</fullName>
    </submittedName>
</protein>
<dbReference type="AlphaFoldDB" id="A0AAD3SAU8"/>
<gene>
    <name evidence="1" type="ORF">Nepgr_009335</name>
</gene>
<dbReference type="Proteomes" id="UP001279734">
    <property type="component" value="Unassembled WGS sequence"/>
</dbReference>
<reference evidence="1" key="1">
    <citation type="submission" date="2023-05" db="EMBL/GenBank/DDBJ databases">
        <title>Nepenthes gracilis genome sequencing.</title>
        <authorList>
            <person name="Fukushima K."/>
        </authorList>
    </citation>
    <scope>NUCLEOTIDE SEQUENCE</scope>
    <source>
        <strain evidence="1">SING2019-196</strain>
    </source>
</reference>
<comment type="caution">
    <text evidence="1">The sequence shown here is derived from an EMBL/GenBank/DDBJ whole genome shotgun (WGS) entry which is preliminary data.</text>
</comment>
<name>A0AAD3SAU8_NEPGR</name>
<sequence length="169" mass="18213">MTLSVATGHMDGMISCEMPFPDGAKGVLRDDQSHFPVAPVSSGLPDAHLKAIKEYELARMLPEDSLVLLKHVATRLACWCGDFVTCIGACSWMRSFGQAEDAAGILCEEFSAAGYERGLPACGFHETNDAGAVVGCCVWLLDGWKVAGSTALYHVVMLLALEWWPLACF</sequence>
<keyword evidence="2" id="KW-1185">Reference proteome</keyword>
<evidence type="ECO:0000313" key="1">
    <source>
        <dbReference type="EMBL" id="GMH07495.1"/>
    </source>
</evidence>